<dbReference type="SUPFAM" id="SSF56784">
    <property type="entry name" value="HAD-like"/>
    <property type="match status" value="1"/>
</dbReference>
<dbReference type="EC" id="3.1.3.18" evidence="4"/>
<dbReference type="InterPro" id="IPR023198">
    <property type="entry name" value="PGP-like_dom2"/>
</dbReference>
<comment type="similarity">
    <text evidence="3">Belongs to the HAD-like hydrolase superfamily. CbbY/CbbZ/Gph/YieH family.</text>
</comment>
<dbReference type="Gene3D" id="3.40.50.1000">
    <property type="entry name" value="HAD superfamily/HAD-like"/>
    <property type="match status" value="1"/>
</dbReference>
<dbReference type="InterPro" id="IPR041492">
    <property type="entry name" value="HAD_2"/>
</dbReference>
<sequence>MTYSPDWIPTRIEHIVLDWNGTLIDDLDLAVRAVNRCGERFGVVPVTRDRYRALFNFPIAGFYKALGFDFACTPFATIVEHYLECFDANVAQCALHDGVLDLLGTARAAGVGLSILSASHGDILRGTLDAKGLHGRFEHIVGLSHNRAGSKLDEAMQLMRTLDVRPDRTLYIGDTTHDYDVACAVGWRPVLVSTGHHDASRLLRSGAPVYGGLGELLSHLTCRWSAGSNDRSVEHD</sequence>
<dbReference type="GO" id="GO:0008967">
    <property type="term" value="F:phosphoglycolate phosphatase activity"/>
    <property type="evidence" value="ECO:0007669"/>
    <property type="project" value="UniProtKB-EC"/>
</dbReference>
<dbReference type="InterPro" id="IPR036412">
    <property type="entry name" value="HAD-like_sf"/>
</dbReference>
<dbReference type="Gene3D" id="1.10.150.240">
    <property type="entry name" value="Putative phosphatase, domain 2"/>
    <property type="match status" value="1"/>
</dbReference>
<evidence type="ECO:0000256" key="1">
    <source>
        <dbReference type="ARBA" id="ARBA00000830"/>
    </source>
</evidence>
<dbReference type="PANTHER" id="PTHR43434">
    <property type="entry name" value="PHOSPHOGLYCOLATE PHOSPHATASE"/>
    <property type="match status" value="1"/>
</dbReference>
<dbReference type="RefSeq" id="WP_104078452.1">
    <property type="nucleotide sequence ID" value="NZ_CP062179.1"/>
</dbReference>
<dbReference type="GO" id="GO:0005829">
    <property type="term" value="C:cytosol"/>
    <property type="evidence" value="ECO:0007669"/>
    <property type="project" value="TreeGrafter"/>
</dbReference>
<dbReference type="InterPro" id="IPR050155">
    <property type="entry name" value="HAD-like_hydrolase_sf"/>
</dbReference>
<evidence type="ECO:0000313" key="5">
    <source>
        <dbReference type="EMBL" id="PPB81390.1"/>
    </source>
</evidence>
<evidence type="ECO:0000313" key="6">
    <source>
        <dbReference type="Proteomes" id="UP000243096"/>
    </source>
</evidence>
<protein>
    <recommendedName>
        <fullName evidence="4">phosphoglycolate phosphatase</fullName>
        <ecNumber evidence="4">3.1.3.18</ecNumber>
    </recommendedName>
</protein>
<name>A0A2P5K6W2_9BURK</name>
<comment type="pathway">
    <text evidence="2">Organic acid metabolism; glycolate biosynthesis; glycolate from 2-phosphoglycolate: step 1/1.</text>
</comment>
<dbReference type="EMBL" id="PRDW01000021">
    <property type="protein sequence ID" value="PPB81390.1"/>
    <property type="molecule type" value="Genomic_DNA"/>
</dbReference>
<dbReference type="Pfam" id="PF13419">
    <property type="entry name" value="HAD_2"/>
    <property type="match status" value="1"/>
</dbReference>
<gene>
    <name evidence="5" type="ORF">B0O95_12114</name>
</gene>
<accession>A0A2P5K6W2</accession>
<dbReference type="Proteomes" id="UP000243096">
    <property type="component" value="Unassembled WGS sequence"/>
</dbReference>
<dbReference type="GO" id="GO:0006281">
    <property type="term" value="P:DNA repair"/>
    <property type="evidence" value="ECO:0007669"/>
    <property type="project" value="TreeGrafter"/>
</dbReference>
<proteinExistence type="inferred from homology"/>
<evidence type="ECO:0000256" key="2">
    <source>
        <dbReference type="ARBA" id="ARBA00004818"/>
    </source>
</evidence>
<comment type="caution">
    <text evidence="5">The sequence shown here is derived from an EMBL/GenBank/DDBJ whole genome shotgun (WGS) entry which is preliminary data.</text>
</comment>
<dbReference type="PANTHER" id="PTHR43434:SF1">
    <property type="entry name" value="PHOSPHOGLYCOLATE PHOSPHATASE"/>
    <property type="match status" value="1"/>
</dbReference>
<dbReference type="InterPro" id="IPR023214">
    <property type="entry name" value="HAD_sf"/>
</dbReference>
<dbReference type="SFLD" id="SFLDS00003">
    <property type="entry name" value="Haloacid_Dehalogenase"/>
    <property type="match status" value="1"/>
</dbReference>
<dbReference type="SFLD" id="SFLDG01129">
    <property type="entry name" value="C1.5:_HAD__Beta-PGM__Phosphata"/>
    <property type="match status" value="1"/>
</dbReference>
<keyword evidence="6" id="KW-1185">Reference proteome</keyword>
<comment type="catalytic activity">
    <reaction evidence="1">
        <text>2-phosphoglycolate + H2O = glycolate + phosphate</text>
        <dbReference type="Rhea" id="RHEA:14369"/>
        <dbReference type="ChEBI" id="CHEBI:15377"/>
        <dbReference type="ChEBI" id="CHEBI:29805"/>
        <dbReference type="ChEBI" id="CHEBI:43474"/>
        <dbReference type="ChEBI" id="CHEBI:58033"/>
        <dbReference type="EC" id="3.1.3.18"/>
    </reaction>
</comment>
<dbReference type="AlphaFoldDB" id="A0A2P5K6W2"/>
<organism evidence="5 6">
    <name type="scientific">Mycetohabitans endofungorum</name>
    <dbReference type="NCBI Taxonomy" id="417203"/>
    <lineage>
        <taxon>Bacteria</taxon>
        <taxon>Pseudomonadati</taxon>
        <taxon>Pseudomonadota</taxon>
        <taxon>Betaproteobacteria</taxon>
        <taxon>Burkholderiales</taxon>
        <taxon>Burkholderiaceae</taxon>
        <taxon>Mycetohabitans</taxon>
    </lineage>
</organism>
<reference evidence="5 6" key="1">
    <citation type="submission" date="2018-01" db="EMBL/GenBank/DDBJ databases">
        <title>Genomic Encyclopedia of Type Strains, Phase III (KMG-III): the genomes of soil and plant-associated and newly described type strains.</title>
        <authorList>
            <person name="Whitman W."/>
        </authorList>
    </citation>
    <scope>NUCLEOTIDE SEQUENCE [LARGE SCALE GENOMIC DNA]</scope>
    <source>
        <strain evidence="5 6">HKI456</strain>
    </source>
</reference>
<evidence type="ECO:0000256" key="3">
    <source>
        <dbReference type="ARBA" id="ARBA00006171"/>
    </source>
</evidence>
<evidence type="ECO:0000256" key="4">
    <source>
        <dbReference type="ARBA" id="ARBA00013078"/>
    </source>
</evidence>
<dbReference type="OrthoDB" id="5504491at2"/>